<protein>
    <submittedName>
        <fullName evidence="2">Uncharacterized protein</fullName>
    </submittedName>
</protein>
<feature type="transmembrane region" description="Helical" evidence="1">
    <location>
        <begin position="384"/>
        <end position="401"/>
    </location>
</feature>
<proteinExistence type="predicted"/>
<feature type="transmembrane region" description="Helical" evidence="1">
    <location>
        <begin position="107"/>
        <end position="126"/>
    </location>
</feature>
<feature type="transmembrane region" description="Helical" evidence="1">
    <location>
        <begin position="20"/>
        <end position="46"/>
    </location>
</feature>
<feature type="transmembrane region" description="Helical" evidence="1">
    <location>
        <begin position="78"/>
        <end position="95"/>
    </location>
</feature>
<dbReference type="Proteomes" id="UP000609172">
    <property type="component" value="Unassembled WGS sequence"/>
</dbReference>
<keyword evidence="3" id="KW-1185">Reference proteome</keyword>
<dbReference type="EMBL" id="JAEHFV010000010">
    <property type="protein sequence ID" value="MBK0371288.1"/>
    <property type="molecule type" value="Genomic_DNA"/>
</dbReference>
<name>A0A934PQL4_9FLAO</name>
<feature type="transmembrane region" description="Helical" evidence="1">
    <location>
        <begin position="164"/>
        <end position="185"/>
    </location>
</feature>
<evidence type="ECO:0000256" key="1">
    <source>
        <dbReference type="SAM" id="Phobius"/>
    </source>
</evidence>
<feature type="transmembrane region" description="Helical" evidence="1">
    <location>
        <begin position="262"/>
        <end position="278"/>
    </location>
</feature>
<reference evidence="2" key="1">
    <citation type="submission" date="2020-12" db="EMBL/GenBank/DDBJ databases">
        <title>Bacterial novel species Flavobacterium sp. SE-1-e isolated from soil.</title>
        <authorList>
            <person name="Jung H.-Y."/>
        </authorList>
    </citation>
    <scope>NUCLEOTIDE SEQUENCE</scope>
    <source>
        <strain evidence="2">SE-1-e</strain>
    </source>
</reference>
<feature type="transmembrane region" description="Helical" evidence="1">
    <location>
        <begin position="283"/>
        <end position="302"/>
    </location>
</feature>
<gene>
    <name evidence="2" type="ORF">I5M07_15780</name>
</gene>
<accession>A0A934PQL4</accession>
<dbReference type="AlphaFoldDB" id="A0A934PQL4"/>
<keyword evidence="1" id="KW-0812">Transmembrane</keyword>
<keyword evidence="1" id="KW-1133">Transmembrane helix</keyword>
<feature type="transmembrane region" description="Helical" evidence="1">
    <location>
        <begin position="238"/>
        <end position="256"/>
    </location>
</feature>
<feature type="transmembrane region" description="Helical" evidence="1">
    <location>
        <begin position="53"/>
        <end position="72"/>
    </location>
</feature>
<sequence length="428" mass="49415">MEKNKLTRNNFILCNLFSTIITFLYIFKVPVVFVGVFSILIMGLLYFRFYKKINFDFFLLLMLVYTLPFSFISILGESFLSLFVIIQLILTLYLFGNGKYYYKNISLHILCLISLFFILIVYTISQNINPDYYFESLIKILLFILMILVVSTKAKIKNNEIDQLLKAYVISAFISGLAVLTQYLFFKYLGRNDIGLQSEMGATRLGFAGLFYDYSISSVFIASSTIILIHEKINKKILFTKYIDIALMLFLIFFSVLTSARTGIASLFVVFCILLIYFKKIKWILLSVIIALPVGKIILFIFEENRGTDLSNDSGRLANYLDAIVFFQDNFLFGAKFLGYFEISHKMLAHNFLLDFLVQYGAIFSIVLIFIFAYILVTAYKIKPVLFFLFLLMIVGGNFHASFLNTHYIMIPIILILALKNYETLSCN</sequence>
<comment type="caution">
    <text evidence="2">The sequence shown here is derived from an EMBL/GenBank/DDBJ whole genome shotgun (WGS) entry which is preliminary data.</text>
</comment>
<feature type="transmembrane region" description="Helical" evidence="1">
    <location>
        <begin position="132"/>
        <end position="152"/>
    </location>
</feature>
<dbReference type="RefSeq" id="WP_200107414.1">
    <property type="nucleotide sequence ID" value="NZ_JAEHFV010000010.1"/>
</dbReference>
<keyword evidence="1" id="KW-0472">Membrane</keyword>
<evidence type="ECO:0000313" key="2">
    <source>
        <dbReference type="EMBL" id="MBK0371288.1"/>
    </source>
</evidence>
<feature type="transmembrane region" description="Helical" evidence="1">
    <location>
        <begin position="205"/>
        <end position="229"/>
    </location>
</feature>
<organism evidence="2 3">
    <name type="scientific">Flavobacterium agrisoli</name>
    <dbReference type="NCBI Taxonomy" id="2793066"/>
    <lineage>
        <taxon>Bacteria</taxon>
        <taxon>Pseudomonadati</taxon>
        <taxon>Bacteroidota</taxon>
        <taxon>Flavobacteriia</taxon>
        <taxon>Flavobacteriales</taxon>
        <taxon>Flavobacteriaceae</taxon>
        <taxon>Flavobacterium</taxon>
    </lineage>
</organism>
<feature type="transmembrane region" description="Helical" evidence="1">
    <location>
        <begin position="357"/>
        <end position="377"/>
    </location>
</feature>
<evidence type="ECO:0000313" key="3">
    <source>
        <dbReference type="Proteomes" id="UP000609172"/>
    </source>
</evidence>